<feature type="domain" description="Protein kinase" evidence="9">
    <location>
        <begin position="600"/>
        <end position="864"/>
    </location>
</feature>
<feature type="transmembrane region" description="Helical" evidence="8">
    <location>
        <begin position="446"/>
        <end position="466"/>
    </location>
</feature>
<keyword evidence="8" id="KW-1133">Transmembrane helix</keyword>
<dbReference type="Gene3D" id="3.30.200.20">
    <property type="entry name" value="Phosphorylase Kinase, domain 1"/>
    <property type="match status" value="1"/>
</dbReference>
<evidence type="ECO:0000256" key="1">
    <source>
        <dbReference type="ARBA" id="ARBA00012513"/>
    </source>
</evidence>
<dbReference type="Pfam" id="PF00069">
    <property type="entry name" value="Pkinase"/>
    <property type="match status" value="1"/>
</dbReference>
<evidence type="ECO:0000256" key="6">
    <source>
        <dbReference type="ARBA" id="ARBA00022840"/>
    </source>
</evidence>
<proteinExistence type="predicted"/>
<evidence type="ECO:0000256" key="5">
    <source>
        <dbReference type="ARBA" id="ARBA00022777"/>
    </source>
</evidence>
<sequence length="869" mass="94422">MFAALAYGIFADRVQLLEGRVYDVGLRQRVRAPAPQISVVTIDDEALRRYGPWPWPRPLQAQLIDRLHAQGAMLVASTALYLDPDAGGGAKALRALADDLGRSPLTQKIPAEIDAIRTLLDSAAQRDRQLAPIAKHYRESTLARDYKDLISGLTARIQASTRDGTTADATLAASLAADHVILPMRFELGTPQGRPETPMPDYMQRDALAADARTDTHQRSPLPTMARAAQTPIATLGSAALAVGHLTPRPDRDGVVRDEALVVRYDGADYPSMALQIAAHALGLAADAIRIDPGHGIRLGEHLIPTTADLRTYPQFYAVRDGKAPFVIDSAADVLAGKGASDRYRDRIVLLGMAAADTGSRYATPVAAALPTVLLLAHEVSSLLQDDSLQRPAWALWAELGIYALLLAYITTVVPRRHTALTLITTLIIGTALIGAEYALLVGPGLWLQLGAAVLFLICGHLLMAVRRSMRRPRSQAVATTSDAGESERMLGLAFQGQGQLDMAFDKFRRVRPVDDRLLELVYNLALDFERRRQFNKAESAYQFISSHKPNFRDVQEKLPRARKLAETVILGGPGATAHAGGTLVLDAAHKVEKPMLGRYQVERELGKGAMGVVYVGRDPKIGRLVAIKTMALSQEFEPDELAAVKARFFREAETAGRLAHPHIVAIYDAGEDHDLAYIAMEFVKGIDLTRHTRANSLLPLPDALRIVADAAEALDYAHANGIVHRDIKPGNMMLVDETRSVKLMDFGIARITDSSKTKTGMVLGTPSYMSPEQLAGQHVDGRSDLFSLGVSLYQFLTGVLPFQAESMATLMFKIANEPHTPLRTARPGLPAALGTIIDRALQKSPDARYARGTELARDLRALLNALAS</sequence>
<dbReference type="InterPro" id="IPR017441">
    <property type="entry name" value="Protein_kinase_ATP_BS"/>
</dbReference>
<dbReference type="FunFam" id="1.10.510.10:FF:000021">
    <property type="entry name" value="Serine/threonine protein kinase"/>
    <property type="match status" value="1"/>
</dbReference>
<dbReference type="GO" id="GO:0004674">
    <property type="term" value="F:protein serine/threonine kinase activity"/>
    <property type="evidence" value="ECO:0007669"/>
    <property type="project" value="UniProtKB-KW"/>
</dbReference>
<keyword evidence="11" id="KW-1185">Reference proteome</keyword>
<reference evidence="10" key="1">
    <citation type="submission" date="2020-03" db="EMBL/GenBank/DDBJ databases">
        <title>Solimonas marina sp. nov., isolated from deep seawater of the Pacific Ocean.</title>
        <authorList>
            <person name="Liu X."/>
            <person name="Lai Q."/>
            <person name="Sun F."/>
            <person name="Gai Y."/>
            <person name="Li G."/>
            <person name="Shao Z."/>
        </authorList>
    </citation>
    <scope>NUCLEOTIDE SEQUENCE</scope>
    <source>
        <strain evidence="10">C16B3</strain>
    </source>
</reference>
<dbReference type="AlphaFoldDB" id="A0A970B8Q5"/>
<organism evidence="10 11">
    <name type="scientific">Solimonas marina</name>
    <dbReference type="NCBI Taxonomy" id="2714601"/>
    <lineage>
        <taxon>Bacteria</taxon>
        <taxon>Pseudomonadati</taxon>
        <taxon>Pseudomonadota</taxon>
        <taxon>Gammaproteobacteria</taxon>
        <taxon>Nevskiales</taxon>
        <taxon>Nevskiaceae</taxon>
        <taxon>Solimonas</taxon>
    </lineage>
</organism>
<dbReference type="InterPro" id="IPR011009">
    <property type="entry name" value="Kinase-like_dom_sf"/>
</dbReference>
<dbReference type="SMART" id="SM00220">
    <property type="entry name" value="S_TKc"/>
    <property type="match status" value="1"/>
</dbReference>
<evidence type="ECO:0000256" key="7">
    <source>
        <dbReference type="PROSITE-ProRule" id="PRU10141"/>
    </source>
</evidence>
<dbReference type="Gene3D" id="1.10.510.10">
    <property type="entry name" value="Transferase(Phosphotransferase) domain 1"/>
    <property type="match status" value="1"/>
</dbReference>
<name>A0A970B8Q5_9GAMM</name>
<gene>
    <name evidence="10" type="ORF">G7Y82_09350</name>
</gene>
<comment type="caution">
    <text evidence="10">The sequence shown here is derived from an EMBL/GenBank/DDBJ whole genome shotgun (WGS) entry which is preliminary data.</text>
</comment>
<dbReference type="PROSITE" id="PS50011">
    <property type="entry name" value="PROTEIN_KINASE_DOM"/>
    <property type="match status" value="1"/>
</dbReference>
<dbReference type="PANTHER" id="PTHR43289">
    <property type="entry name" value="MITOGEN-ACTIVATED PROTEIN KINASE KINASE KINASE 20-RELATED"/>
    <property type="match status" value="1"/>
</dbReference>
<feature type="binding site" evidence="7">
    <location>
        <position position="629"/>
    </location>
    <ligand>
        <name>ATP</name>
        <dbReference type="ChEBI" id="CHEBI:30616"/>
    </ligand>
</feature>
<accession>A0A970B8Q5</accession>
<protein>
    <recommendedName>
        <fullName evidence="1">non-specific serine/threonine protein kinase</fullName>
        <ecNumber evidence="1">2.7.11.1</ecNumber>
    </recommendedName>
</protein>
<feature type="transmembrane region" description="Helical" evidence="8">
    <location>
        <begin position="394"/>
        <end position="414"/>
    </location>
</feature>
<evidence type="ECO:0000256" key="3">
    <source>
        <dbReference type="ARBA" id="ARBA00022679"/>
    </source>
</evidence>
<dbReference type="InterPro" id="IPR011990">
    <property type="entry name" value="TPR-like_helical_dom_sf"/>
</dbReference>
<evidence type="ECO:0000256" key="8">
    <source>
        <dbReference type="SAM" id="Phobius"/>
    </source>
</evidence>
<evidence type="ECO:0000313" key="11">
    <source>
        <dbReference type="Proteomes" id="UP000653472"/>
    </source>
</evidence>
<dbReference type="EMBL" id="JAAVXB010000004">
    <property type="protein sequence ID" value="NKF22524.1"/>
    <property type="molecule type" value="Genomic_DNA"/>
</dbReference>
<evidence type="ECO:0000259" key="9">
    <source>
        <dbReference type="PROSITE" id="PS50011"/>
    </source>
</evidence>
<keyword evidence="5" id="KW-0418">Kinase</keyword>
<dbReference type="CDD" id="cd14014">
    <property type="entry name" value="STKc_PknB_like"/>
    <property type="match status" value="1"/>
</dbReference>
<dbReference type="SUPFAM" id="SSF56112">
    <property type="entry name" value="Protein kinase-like (PK-like)"/>
    <property type="match status" value="1"/>
</dbReference>
<keyword evidence="8" id="KW-0472">Membrane</keyword>
<dbReference type="InterPro" id="IPR000719">
    <property type="entry name" value="Prot_kinase_dom"/>
</dbReference>
<evidence type="ECO:0000256" key="2">
    <source>
        <dbReference type="ARBA" id="ARBA00022527"/>
    </source>
</evidence>
<dbReference type="Gene3D" id="1.25.40.10">
    <property type="entry name" value="Tetratricopeptide repeat domain"/>
    <property type="match status" value="1"/>
</dbReference>
<evidence type="ECO:0000313" key="10">
    <source>
        <dbReference type="EMBL" id="NKF22524.1"/>
    </source>
</evidence>
<dbReference type="GO" id="GO:0005524">
    <property type="term" value="F:ATP binding"/>
    <property type="evidence" value="ECO:0007669"/>
    <property type="project" value="UniProtKB-UniRule"/>
</dbReference>
<keyword evidence="3" id="KW-0808">Transferase</keyword>
<dbReference type="EC" id="2.7.11.1" evidence="1"/>
<dbReference type="SMART" id="SM01080">
    <property type="entry name" value="CHASE2"/>
    <property type="match status" value="1"/>
</dbReference>
<dbReference type="PANTHER" id="PTHR43289:SF6">
    <property type="entry name" value="SERINE_THREONINE-PROTEIN KINASE NEKL-3"/>
    <property type="match status" value="1"/>
</dbReference>
<dbReference type="InterPro" id="IPR007890">
    <property type="entry name" value="CHASE2"/>
</dbReference>
<feature type="transmembrane region" description="Helical" evidence="8">
    <location>
        <begin position="421"/>
        <end position="440"/>
    </location>
</feature>
<dbReference type="Proteomes" id="UP000653472">
    <property type="component" value="Unassembled WGS sequence"/>
</dbReference>
<keyword evidence="2" id="KW-0723">Serine/threonine-protein kinase</keyword>
<dbReference type="PROSITE" id="PS00108">
    <property type="entry name" value="PROTEIN_KINASE_ST"/>
    <property type="match status" value="1"/>
</dbReference>
<dbReference type="Pfam" id="PF05226">
    <property type="entry name" value="CHASE2"/>
    <property type="match status" value="1"/>
</dbReference>
<evidence type="ECO:0000256" key="4">
    <source>
        <dbReference type="ARBA" id="ARBA00022741"/>
    </source>
</evidence>
<keyword evidence="8" id="KW-0812">Transmembrane</keyword>
<dbReference type="InterPro" id="IPR008271">
    <property type="entry name" value="Ser/Thr_kinase_AS"/>
</dbReference>
<keyword evidence="6 7" id="KW-0067">ATP-binding</keyword>
<keyword evidence="4 7" id="KW-0547">Nucleotide-binding</keyword>
<dbReference type="SUPFAM" id="SSF48452">
    <property type="entry name" value="TPR-like"/>
    <property type="match status" value="1"/>
</dbReference>
<dbReference type="PROSITE" id="PS00107">
    <property type="entry name" value="PROTEIN_KINASE_ATP"/>
    <property type="match status" value="1"/>
</dbReference>